<reference evidence="5 6" key="1">
    <citation type="journal article" date="2015" name="Nature">
        <title>rRNA introns, odd ribosomes, and small enigmatic genomes across a large radiation of phyla.</title>
        <authorList>
            <person name="Brown C.T."/>
            <person name="Hug L.A."/>
            <person name="Thomas B.C."/>
            <person name="Sharon I."/>
            <person name="Castelle C.J."/>
            <person name="Singh A."/>
            <person name="Wilkins M.J."/>
            <person name="Williams K.H."/>
            <person name="Banfield J.F."/>
        </authorList>
    </citation>
    <scope>NUCLEOTIDE SEQUENCE [LARGE SCALE GENOMIC DNA]</scope>
</reference>
<keyword evidence="2" id="KW-0238">DNA-binding</keyword>
<dbReference type="AlphaFoldDB" id="A0A0G1LJI3"/>
<feature type="domain" description="HTH arsR-type" evidence="4">
    <location>
        <begin position="1"/>
        <end position="89"/>
    </location>
</feature>
<dbReference type="PANTHER" id="PTHR33154:SF36">
    <property type="entry name" value="TRANSCRIPTIONAL REGULATOR"/>
    <property type="match status" value="1"/>
</dbReference>
<organism evidence="5 6">
    <name type="scientific">Candidatus Giovannonibacteria bacterium GW2011_GWA1_44_25</name>
    <dbReference type="NCBI Taxonomy" id="1618645"/>
    <lineage>
        <taxon>Bacteria</taxon>
        <taxon>Candidatus Giovannoniibacteriota</taxon>
    </lineage>
</organism>
<protein>
    <submittedName>
        <fullName evidence="5">ArsR family transcriptional regulator</fullName>
    </submittedName>
</protein>
<evidence type="ECO:0000313" key="5">
    <source>
        <dbReference type="EMBL" id="KKT59989.1"/>
    </source>
</evidence>
<dbReference type="InterPro" id="IPR051081">
    <property type="entry name" value="HTH_MetalResp_TranReg"/>
</dbReference>
<dbReference type="CDD" id="cd00090">
    <property type="entry name" value="HTH_ARSR"/>
    <property type="match status" value="1"/>
</dbReference>
<dbReference type="PANTHER" id="PTHR33154">
    <property type="entry name" value="TRANSCRIPTIONAL REGULATOR, ARSR FAMILY"/>
    <property type="match status" value="1"/>
</dbReference>
<dbReference type="SUPFAM" id="SSF46785">
    <property type="entry name" value="Winged helix' DNA-binding domain"/>
    <property type="match status" value="1"/>
</dbReference>
<dbReference type="EMBL" id="LCIR01000004">
    <property type="protein sequence ID" value="KKT59989.1"/>
    <property type="molecule type" value="Genomic_DNA"/>
</dbReference>
<name>A0A0G1LJI3_9BACT</name>
<sequence>MNTKLWVKIFKALGNEGRLKIMKLLFGCGEFTVTDISKEIGLSLKATSKHVIAMDNLGFVKNTGKKGHVYYSIDLSQHTKVKELLKMIF</sequence>
<evidence type="ECO:0000256" key="3">
    <source>
        <dbReference type="ARBA" id="ARBA00023163"/>
    </source>
</evidence>
<dbReference type="InterPro" id="IPR001845">
    <property type="entry name" value="HTH_ArsR_DNA-bd_dom"/>
</dbReference>
<dbReference type="InterPro" id="IPR036388">
    <property type="entry name" value="WH-like_DNA-bd_sf"/>
</dbReference>
<dbReference type="Proteomes" id="UP000034087">
    <property type="component" value="Unassembled WGS sequence"/>
</dbReference>
<accession>A0A0G1LJI3</accession>
<dbReference type="Gene3D" id="1.10.10.10">
    <property type="entry name" value="Winged helix-like DNA-binding domain superfamily/Winged helix DNA-binding domain"/>
    <property type="match status" value="1"/>
</dbReference>
<dbReference type="GO" id="GO:0003700">
    <property type="term" value="F:DNA-binding transcription factor activity"/>
    <property type="evidence" value="ECO:0007669"/>
    <property type="project" value="InterPro"/>
</dbReference>
<dbReference type="InterPro" id="IPR011991">
    <property type="entry name" value="ArsR-like_HTH"/>
</dbReference>
<dbReference type="SMART" id="SM00418">
    <property type="entry name" value="HTH_ARSR"/>
    <property type="match status" value="1"/>
</dbReference>
<proteinExistence type="predicted"/>
<dbReference type="PRINTS" id="PR00778">
    <property type="entry name" value="HTHARSR"/>
</dbReference>
<dbReference type="GO" id="GO:0003677">
    <property type="term" value="F:DNA binding"/>
    <property type="evidence" value="ECO:0007669"/>
    <property type="project" value="UniProtKB-KW"/>
</dbReference>
<evidence type="ECO:0000259" key="4">
    <source>
        <dbReference type="PROSITE" id="PS50987"/>
    </source>
</evidence>
<dbReference type="PROSITE" id="PS50987">
    <property type="entry name" value="HTH_ARSR_2"/>
    <property type="match status" value="1"/>
</dbReference>
<evidence type="ECO:0000256" key="2">
    <source>
        <dbReference type="ARBA" id="ARBA00023125"/>
    </source>
</evidence>
<dbReference type="InterPro" id="IPR036390">
    <property type="entry name" value="WH_DNA-bd_sf"/>
</dbReference>
<keyword evidence="1" id="KW-0805">Transcription regulation</keyword>
<keyword evidence="3" id="KW-0804">Transcription</keyword>
<dbReference type="Pfam" id="PF01022">
    <property type="entry name" value="HTH_5"/>
    <property type="match status" value="1"/>
</dbReference>
<gene>
    <name evidence="5" type="ORF">UW53_C0004G0001</name>
</gene>
<evidence type="ECO:0000313" key="6">
    <source>
        <dbReference type="Proteomes" id="UP000034087"/>
    </source>
</evidence>
<evidence type="ECO:0000256" key="1">
    <source>
        <dbReference type="ARBA" id="ARBA00023015"/>
    </source>
</evidence>
<comment type="caution">
    <text evidence="5">The sequence shown here is derived from an EMBL/GenBank/DDBJ whole genome shotgun (WGS) entry which is preliminary data.</text>
</comment>